<evidence type="ECO:0000313" key="4">
    <source>
        <dbReference type="Proteomes" id="UP000010798"/>
    </source>
</evidence>
<organism evidence="3 4">
    <name type="scientific">Singulisphaera acidiphila (strain ATCC BAA-1392 / DSM 18658 / VKM B-2454 / MOB10)</name>
    <dbReference type="NCBI Taxonomy" id="886293"/>
    <lineage>
        <taxon>Bacteria</taxon>
        <taxon>Pseudomonadati</taxon>
        <taxon>Planctomycetota</taxon>
        <taxon>Planctomycetia</taxon>
        <taxon>Isosphaerales</taxon>
        <taxon>Isosphaeraceae</taxon>
        <taxon>Singulisphaera</taxon>
    </lineage>
</organism>
<dbReference type="AlphaFoldDB" id="L0DRS6"/>
<protein>
    <recommendedName>
        <fullName evidence="5">DUF5009 domain-containing protein</fullName>
    </recommendedName>
</protein>
<feature type="transmembrane region" description="Helical" evidence="2">
    <location>
        <begin position="88"/>
        <end position="110"/>
    </location>
</feature>
<feature type="transmembrane region" description="Helical" evidence="2">
    <location>
        <begin position="122"/>
        <end position="139"/>
    </location>
</feature>
<evidence type="ECO:0000313" key="3">
    <source>
        <dbReference type="EMBL" id="AGA31091.1"/>
    </source>
</evidence>
<dbReference type="PANTHER" id="PTHR31061:SF24">
    <property type="entry name" value="LD22376P"/>
    <property type="match status" value="1"/>
</dbReference>
<feature type="transmembrane region" description="Helical" evidence="2">
    <location>
        <begin position="151"/>
        <end position="167"/>
    </location>
</feature>
<reference evidence="3 4" key="1">
    <citation type="submission" date="2012-02" db="EMBL/GenBank/DDBJ databases">
        <title>Complete sequence of chromosome of Singulisphaera acidiphila DSM 18658.</title>
        <authorList>
            <consortium name="US DOE Joint Genome Institute (JGI-PGF)"/>
            <person name="Lucas S."/>
            <person name="Copeland A."/>
            <person name="Lapidus A."/>
            <person name="Glavina del Rio T."/>
            <person name="Dalin E."/>
            <person name="Tice H."/>
            <person name="Bruce D."/>
            <person name="Goodwin L."/>
            <person name="Pitluck S."/>
            <person name="Peters L."/>
            <person name="Ovchinnikova G."/>
            <person name="Chertkov O."/>
            <person name="Kyrpides N."/>
            <person name="Mavromatis K."/>
            <person name="Ivanova N."/>
            <person name="Brettin T."/>
            <person name="Detter J.C."/>
            <person name="Han C."/>
            <person name="Larimer F."/>
            <person name="Land M."/>
            <person name="Hauser L."/>
            <person name="Markowitz V."/>
            <person name="Cheng J.-F."/>
            <person name="Hugenholtz P."/>
            <person name="Woyke T."/>
            <person name="Wu D."/>
            <person name="Tindall B."/>
            <person name="Pomrenke H."/>
            <person name="Brambilla E."/>
            <person name="Klenk H.-P."/>
            <person name="Eisen J.A."/>
        </authorList>
    </citation>
    <scope>NUCLEOTIDE SEQUENCE [LARGE SCALE GENOMIC DNA]</scope>
    <source>
        <strain evidence="4">ATCC BAA-1392 / DSM 18658 / VKM B-2454 / MOB10</strain>
    </source>
</reference>
<evidence type="ECO:0000256" key="1">
    <source>
        <dbReference type="SAM" id="MobiDB-lite"/>
    </source>
</evidence>
<dbReference type="TCDB" id="9.B.169.4.4">
    <property type="family name" value="the integral membrane protein (8 -10 tmss) yeib or duf418 (yeib) family"/>
</dbReference>
<keyword evidence="4" id="KW-1185">Reference proteome</keyword>
<evidence type="ECO:0008006" key="5">
    <source>
        <dbReference type="Google" id="ProtNLM"/>
    </source>
</evidence>
<feature type="transmembrane region" description="Helical" evidence="2">
    <location>
        <begin position="312"/>
        <end position="336"/>
    </location>
</feature>
<feature type="transmembrane region" description="Helical" evidence="2">
    <location>
        <begin position="280"/>
        <end position="300"/>
    </location>
</feature>
<dbReference type="PANTHER" id="PTHR31061">
    <property type="entry name" value="LD22376P"/>
    <property type="match status" value="1"/>
</dbReference>
<accession>L0DRS6</accession>
<evidence type="ECO:0000256" key="2">
    <source>
        <dbReference type="SAM" id="Phobius"/>
    </source>
</evidence>
<feature type="transmembrane region" description="Helical" evidence="2">
    <location>
        <begin position="251"/>
        <end position="273"/>
    </location>
</feature>
<dbReference type="KEGG" id="saci:Sinac_7036"/>
<name>L0DRS6_SINAD</name>
<keyword evidence="2" id="KW-0812">Transmembrane</keyword>
<feature type="region of interest" description="Disordered" evidence="1">
    <location>
        <begin position="1"/>
        <end position="31"/>
    </location>
</feature>
<feature type="transmembrane region" description="Helical" evidence="2">
    <location>
        <begin position="343"/>
        <end position="365"/>
    </location>
</feature>
<feature type="transmembrane region" description="Helical" evidence="2">
    <location>
        <begin position="392"/>
        <end position="410"/>
    </location>
</feature>
<dbReference type="HOGENOM" id="CLU_029171_4_0_0"/>
<feature type="transmembrane region" description="Helical" evidence="2">
    <location>
        <begin position="174"/>
        <end position="193"/>
    </location>
</feature>
<dbReference type="eggNOG" id="COG4299">
    <property type="taxonomic scope" value="Bacteria"/>
</dbReference>
<dbReference type="STRING" id="886293.Sinac_7036"/>
<keyword evidence="2" id="KW-0472">Membrane</keyword>
<dbReference type="Proteomes" id="UP000010798">
    <property type="component" value="Chromosome"/>
</dbReference>
<gene>
    <name evidence="3" type="ordered locus">Sinac_7036</name>
</gene>
<sequence>MSPNSPSPAAGDRPVNAPKPPESSGSGSAPSRRLASIDAFRGFVMFLLLAEWLKLPQVAKSFPKSELWALLSRHQQHVEWVGCSLHDLIQPSFSFLVGVALPFSIASRLARGQSTTRMAGHAFWRALVLVLLGIFLRSMGKDRTNFTFEDTLTQIGLGYGFLFLLGLRPARDQWIALVVILVGYWGAFALYPAPGTEFDYTSVDVPKDWAHNLSGFASHWNKNSNAAWAFDTWFLNLFPRKAPFIDNRGGYATLSFIPTLATMIFGLIAGNVLKDDRKAWMKLGWLTAAGILGLFLGAALGELDFCPVVKRIWTPSWTLFSAGWCFLILAAFYAVVDMAGLWWLTYPLIIIGTNSIAAYCLHWLVEDFITANLKTHFGQEVFASFGPAYEPLVQGAAALVVVWLILFWMYRRKLFIKV</sequence>
<dbReference type="RefSeq" id="WP_015250163.1">
    <property type="nucleotide sequence ID" value="NC_019892.1"/>
</dbReference>
<keyword evidence="2" id="KW-1133">Transmembrane helix</keyword>
<dbReference type="EMBL" id="CP003364">
    <property type="protein sequence ID" value="AGA31091.1"/>
    <property type="molecule type" value="Genomic_DNA"/>
</dbReference>
<proteinExistence type="predicted"/>